<keyword evidence="2" id="KW-1185">Reference proteome</keyword>
<proteinExistence type="predicted"/>
<protein>
    <submittedName>
        <fullName evidence="1">Uncharacterized protein</fullName>
    </submittedName>
</protein>
<dbReference type="AlphaFoldDB" id="A0A9Q0THS8"/>
<dbReference type="Proteomes" id="UP001151532">
    <property type="component" value="Chromosome 1"/>
</dbReference>
<gene>
    <name evidence="1" type="ORF">OIU79_008098</name>
</gene>
<evidence type="ECO:0000313" key="1">
    <source>
        <dbReference type="EMBL" id="KAJ6711803.1"/>
    </source>
</evidence>
<accession>A0A9Q0THS8</accession>
<sequence length="67" mass="7379">MPPKTLALLKQSSLVRILELQWLPVNSMVNMTQKDGLTFLVCDAFGKRSQGDRLSFLRGILSSSAAV</sequence>
<reference evidence="1" key="2">
    <citation type="journal article" date="2023" name="Int. J. Mol. Sci.">
        <title>De Novo Assembly and Annotation of 11 Diverse Shrub Willow (Salix) Genomes Reveals Novel Gene Organization in Sex-Linked Regions.</title>
        <authorList>
            <person name="Hyden B."/>
            <person name="Feng K."/>
            <person name="Yates T.B."/>
            <person name="Jawdy S."/>
            <person name="Cereghino C."/>
            <person name="Smart L.B."/>
            <person name="Muchero W."/>
        </authorList>
    </citation>
    <scope>NUCLEOTIDE SEQUENCE</scope>
    <source>
        <tissue evidence="1">Shoot tip</tissue>
    </source>
</reference>
<dbReference type="EMBL" id="JAPFFK010000015">
    <property type="protein sequence ID" value="KAJ6711803.1"/>
    <property type="molecule type" value="Genomic_DNA"/>
</dbReference>
<name>A0A9Q0THS8_SALPP</name>
<reference evidence="1" key="1">
    <citation type="submission" date="2022-11" db="EMBL/GenBank/DDBJ databases">
        <authorList>
            <person name="Hyden B.L."/>
            <person name="Feng K."/>
            <person name="Yates T."/>
            <person name="Jawdy S."/>
            <person name="Smart L.B."/>
            <person name="Muchero W."/>
        </authorList>
    </citation>
    <scope>NUCLEOTIDE SEQUENCE</scope>
    <source>
        <tissue evidence="1">Shoot tip</tissue>
    </source>
</reference>
<comment type="caution">
    <text evidence="1">The sequence shown here is derived from an EMBL/GenBank/DDBJ whole genome shotgun (WGS) entry which is preliminary data.</text>
</comment>
<organism evidence="1 2">
    <name type="scientific">Salix purpurea</name>
    <name type="common">Purple osier willow</name>
    <dbReference type="NCBI Taxonomy" id="77065"/>
    <lineage>
        <taxon>Eukaryota</taxon>
        <taxon>Viridiplantae</taxon>
        <taxon>Streptophyta</taxon>
        <taxon>Embryophyta</taxon>
        <taxon>Tracheophyta</taxon>
        <taxon>Spermatophyta</taxon>
        <taxon>Magnoliopsida</taxon>
        <taxon>eudicotyledons</taxon>
        <taxon>Gunneridae</taxon>
        <taxon>Pentapetalae</taxon>
        <taxon>rosids</taxon>
        <taxon>fabids</taxon>
        <taxon>Malpighiales</taxon>
        <taxon>Salicaceae</taxon>
        <taxon>Saliceae</taxon>
        <taxon>Salix</taxon>
    </lineage>
</organism>
<evidence type="ECO:0000313" key="2">
    <source>
        <dbReference type="Proteomes" id="UP001151532"/>
    </source>
</evidence>